<dbReference type="AlphaFoldDB" id="A0A0R0LXJ0"/>
<protein>
    <submittedName>
        <fullName evidence="1">Uncharacterized protein</fullName>
    </submittedName>
</protein>
<organism evidence="1 2">
    <name type="scientific">Pseudoloma neurophilia</name>
    <dbReference type="NCBI Taxonomy" id="146866"/>
    <lineage>
        <taxon>Eukaryota</taxon>
        <taxon>Fungi</taxon>
        <taxon>Fungi incertae sedis</taxon>
        <taxon>Microsporidia</taxon>
        <taxon>Pseudoloma</taxon>
    </lineage>
</organism>
<proteinExistence type="predicted"/>
<reference evidence="1 2" key="1">
    <citation type="submission" date="2015-07" db="EMBL/GenBank/DDBJ databases">
        <title>The genome of Pseudoloma neurophilia, a relevant intracellular parasite of the zebrafish.</title>
        <authorList>
            <person name="Ndikumana S."/>
            <person name="Pelin A."/>
            <person name="Sanders J."/>
            <person name="Corradi N."/>
        </authorList>
    </citation>
    <scope>NUCLEOTIDE SEQUENCE [LARGE SCALE GENOMIC DNA]</scope>
    <source>
        <strain evidence="1 2">MK1</strain>
    </source>
</reference>
<name>A0A0R0LXJ0_9MICR</name>
<evidence type="ECO:0000313" key="1">
    <source>
        <dbReference type="EMBL" id="KRH94028.1"/>
    </source>
</evidence>
<gene>
    <name evidence="1" type="ORF">M153_4180002734</name>
</gene>
<dbReference type="Proteomes" id="UP000051530">
    <property type="component" value="Unassembled WGS sequence"/>
</dbReference>
<dbReference type="VEuPathDB" id="MicrosporidiaDB:M153_4180002734"/>
<sequence length="40" mass="4933">MNILLDVLIDLKDILYFNQKVFSHFSEEESYFKMILFKIF</sequence>
<evidence type="ECO:0000313" key="2">
    <source>
        <dbReference type="Proteomes" id="UP000051530"/>
    </source>
</evidence>
<comment type="caution">
    <text evidence="1">The sequence shown here is derived from an EMBL/GenBank/DDBJ whole genome shotgun (WGS) entry which is preliminary data.</text>
</comment>
<keyword evidence="2" id="KW-1185">Reference proteome</keyword>
<accession>A0A0R0LXJ0</accession>
<dbReference type="EMBL" id="LGUB01000151">
    <property type="protein sequence ID" value="KRH94028.1"/>
    <property type="molecule type" value="Genomic_DNA"/>
</dbReference>